<reference evidence="1" key="1">
    <citation type="journal article" date="2023" name="Plant J.">
        <title>The genome of the king protea, Protea cynaroides.</title>
        <authorList>
            <person name="Chang J."/>
            <person name="Duong T.A."/>
            <person name="Schoeman C."/>
            <person name="Ma X."/>
            <person name="Roodt D."/>
            <person name="Barker N."/>
            <person name="Li Z."/>
            <person name="Van de Peer Y."/>
            <person name="Mizrachi E."/>
        </authorList>
    </citation>
    <scope>NUCLEOTIDE SEQUENCE</scope>
    <source>
        <tissue evidence="1">Young leaves</tissue>
    </source>
</reference>
<sequence length="103" mass="11457">MIDAKSCSKLDASKGNGVLNFVEEGDEGEDLWLGTSKSWIKKQKTGAGNTSEAKKANDDALSSSDLLYGWKMNLLRKSMMCAMRVKLQFPMQILLEDDLYFVA</sequence>
<accession>A0A9Q0KLZ9</accession>
<name>A0A9Q0KLZ9_9MAGN</name>
<organism evidence="1 2">
    <name type="scientific">Protea cynaroides</name>
    <dbReference type="NCBI Taxonomy" id="273540"/>
    <lineage>
        <taxon>Eukaryota</taxon>
        <taxon>Viridiplantae</taxon>
        <taxon>Streptophyta</taxon>
        <taxon>Embryophyta</taxon>
        <taxon>Tracheophyta</taxon>
        <taxon>Spermatophyta</taxon>
        <taxon>Magnoliopsida</taxon>
        <taxon>Proteales</taxon>
        <taxon>Proteaceae</taxon>
        <taxon>Protea</taxon>
    </lineage>
</organism>
<keyword evidence="2" id="KW-1185">Reference proteome</keyword>
<comment type="caution">
    <text evidence="1">The sequence shown here is derived from an EMBL/GenBank/DDBJ whole genome shotgun (WGS) entry which is preliminary data.</text>
</comment>
<proteinExistence type="predicted"/>
<dbReference type="Proteomes" id="UP001141806">
    <property type="component" value="Unassembled WGS sequence"/>
</dbReference>
<dbReference type="AlphaFoldDB" id="A0A9Q0KLZ9"/>
<dbReference type="EMBL" id="JAMYWD010000004">
    <property type="protein sequence ID" value="KAJ4973128.1"/>
    <property type="molecule type" value="Genomic_DNA"/>
</dbReference>
<evidence type="ECO:0000313" key="1">
    <source>
        <dbReference type="EMBL" id="KAJ4973128.1"/>
    </source>
</evidence>
<gene>
    <name evidence="1" type="ORF">NE237_006302</name>
</gene>
<protein>
    <submittedName>
        <fullName evidence="1">Uncharacterized protein</fullName>
    </submittedName>
</protein>
<evidence type="ECO:0000313" key="2">
    <source>
        <dbReference type="Proteomes" id="UP001141806"/>
    </source>
</evidence>